<dbReference type="Pfam" id="PF07715">
    <property type="entry name" value="Plug"/>
    <property type="match status" value="1"/>
</dbReference>
<evidence type="ECO:0000256" key="6">
    <source>
        <dbReference type="ARBA" id="ARBA00022729"/>
    </source>
</evidence>
<dbReference type="InterPro" id="IPR037066">
    <property type="entry name" value="Plug_dom_sf"/>
</dbReference>
<keyword evidence="6 14" id="KW-0732">Signal</keyword>
<dbReference type="InParanoid" id="A0A4R6QLW1"/>
<evidence type="ECO:0000256" key="10">
    <source>
        <dbReference type="ARBA" id="ARBA00023237"/>
    </source>
</evidence>
<dbReference type="PANTHER" id="PTHR30069:SF29">
    <property type="entry name" value="HEMOGLOBIN AND HEMOGLOBIN-HAPTOGLOBIN-BINDING PROTEIN 1-RELATED"/>
    <property type="match status" value="1"/>
</dbReference>
<dbReference type="PROSITE" id="PS52016">
    <property type="entry name" value="TONB_DEPENDENT_REC_3"/>
    <property type="match status" value="1"/>
</dbReference>
<gene>
    <name evidence="17" type="ORF">DES47_10487</name>
</gene>
<feature type="chain" id="PRO_5020351621" evidence="14">
    <location>
        <begin position="28"/>
        <end position="762"/>
    </location>
</feature>
<comment type="caution">
    <text evidence="17">The sequence shown here is derived from an EMBL/GenBank/DDBJ whole genome shotgun (WGS) entry which is preliminary data.</text>
</comment>
<evidence type="ECO:0000256" key="8">
    <source>
        <dbReference type="ARBA" id="ARBA00023136"/>
    </source>
</evidence>
<organism evidence="17 18">
    <name type="scientific">Roseateles toxinivorans</name>
    <dbReference type="NCBI Taxonomy" id="270368"/>
    <lineage>
        <taxon>Bacteria</taxon>
        <taxon>Pseudomonadati</taxon>
        <taxon>Pseudomonadota</taxon>
        <taxon>Betaproteobacteria</taxon>
        <taxon>Burkholderiales</taxon>
        <taxon>Sphaerotilaceae</taxon>
        <taxon>Roseateles</taxon>
    </lineage>
</organism>
<reference evidence="17 18" key="1">
    <citation type="submission" date="2019-03" db="EMBL/GenBank/DDBJ databases">
        <title>Genomic Encyclopedia of Type Strains, Phase IV (KMG-IV): sequencing the most valuable type-strain genomes for metagenomic binning, comparative biology and taxonomic classification.</title>
        <authorList>
            <person name="Goeker M."/>
        </authorList>
    </citation>
    <scope>NUCLEOTIDE SEQUENCE [LARGE SCALE GENOMIC DNA]</scope>
    <source>
        <strain evidence="17 18">DSM 16998</strain>
    </source>
</reference>
<name>A0A4R6QLW1_9BURK</name>
<feature type="region of interest" description="Disordered" evidence="13">
    <location>
        <begin position="346"/>
        <end position="380"/>
    </location>
</feature>
<evidence type="ECO:0000256" key="4">
    <source>
        <dbReference type="ARBA" id="ARBA00022452"/>
    </source>
</evidence>
<protein>
    <submittedName>
        <fullName evidence="17">Iron complex outermembrane receptor protein</fullName>
    </submittedName>
</protein>
<evidence type="ECO:0000256" key="2">
    <source>
        <dbReference type="ARBA" id="ARBA00009810"/>
    </source>
</evidence>
<dbReference type="CDD" id="cd01347">
    <property type="entry name" value="ligand_gated_channel"/>
    <property type="match status" value="1"/>
</dbReference>
<evidence type="ECO:0000256" key="11">
    <source>
        <dbReference type="PROSITE-ProRule" id="PRU01360"/>
    </source>
</evidence>
<evidence type="ECO:0000256" key="5">
    <source>
        <dbReference type="ARBA" id="ARBA00022692"/>
    </source>
</evidence>
<comment type="similarity">
    <text evidence="2 11 12">Belongs to the TonB-dependent receptor family.</text>
</comment>
<dbReference type="SUPFAM" id="SSF56935">
    <property type="entry name" value="Porins"/>
    <property type="match status" value="1"/>
</dbReference>
<dbReference type="InterPro" id="IPR036942">
    <property type="entry name" value="Beta-barrel_TonB_sf"/>
</dbReference>
<feature type="region of interest" description="Disordered" evidence="13">
    <location>
        <begin position="524"/>
        <end position="544"/>
    </location>
</feature>
<evidence type="ECO:0000256" key="13">
    <source>
        <dbReference type="SAM" id="MobiDB-lite"/>
    </source>
</evidence>
<keyword evidence="3 11" id="KW-0813">Transport</keyword>
<dbReference type="AlphaFoldDB" id="A0A4R6QLW1"/>
<dbReference type="OrthoDB" id="8671598at2"/>
<evidence type="ECO:0000256" key="9">
    <source>
        <dbReference type="ARBA" id="ARBA00023170"/>
    </source>
</evidence>
<evidence type="ECO:0000256" key="3">
    <source>
        <dbReference type="ARBA" id="ARBA00022448"/>
    </source>
</evidence>
<keyword evidence="10 11" id="KW-0998">Cell outer membrane</keyword>
<keyword evidence="18" id="KW-1185">Reference proteome</keyword>
<comment type="subcellular location">
    <subcellularLocation>
        <location evidence="1 11">Cell outer membrane</location>
        <topology evidence="1 11">Multi-pass membrane protein</topology>
    </subcellularLocation>
</comment>
<dbReference type="EMBL" id="SNXS01000004">
    <property type="protein sequence ID" value="TDP63805.1"/>
    <property type="molecule type" value="Genomic_DNA"/>
</dbReference>
<dbReference type="GO" id="GO:0015344">
    <property type="term" value="F:siderophore uptake transmembrane transporter activity"/>
    <property type="evidence" value="ECO:0007669"/>
    <property type="project" value="TreeGrafter"/>
</dbReference>
<dbReference type="Gene3D" id="2.40.170.20">
    <property type="entry name" value="TonB-dependent receptor, beta-barrel domain"/>
    <property type="match status" value="1"/>
</dbReference>
<dbReference type="InterPro" id="IPR039426">
    <property type="entry name" value="TonB-dep_rcpt-like"/>
</dbReference>
<dbReference type="RefSeq" id="WP_133701671.1">
    <property type="nucleotide sequence ID" value="NZ_SNXS01000004.1"/>
</dbReference>
<keyword evidence="7 12" id="KW-0798">TonB box</keyword>
<keyword evidence="8 11" id="KW-0472">Membrane</keyword>
<keyword evidence="9 17" id="KW-0675">Receptor</keyword>
<evidence type="ECO:0000313" key="17">
    <source>
        <dbReference type="EMBL" id="TDP63805.1"/>
    </source>
</evidence>
<feature type="domain" description="TonB-dependent receptor plug" evidence="16">
    <location>
        <begin position="79"/>
        <end position="176"/>
    </location>
</feature>
<dbReference type="InterPro" id="IPR012910">
    <property type="entry name" value="Plug_dom"/>
</dbReference>
<evidence type="ECO:0000256" key="12">
    <source>
        <dbReference type="RuleBase" id="RU003357"/>
    </source>
</evidence>
<evidence type="ECO:0000256" key="14">
    <source>
        <dbReference type="SAM" id="SignalP"/>
    </source>
</evidence>
<feature type="domain" description="TonB-dependent receptor-like beta-barrel" evidence="15">
    <location>
        <begin position="313"/>
        <end position="724"/>
    </location>
</feature>
<evidence type="ECO:0000256" key="7">
    <source>
        <dbReference type="ARBA" id="ARBA00023077"/>
    </source>
</evidence>
<feature type="signal peptide" evidence="14">
    <location>
        <begin position="1"/>
        <end position="27"/>
    </location>
</feature>
<evidence type="ECO:0000256" key="1">
    <source>
        <dbReference type="ARBA" id="ARBA00004571"/>
    </source>
</evidence>
<sequence>MPPVQLHPLAQALALLAASGFLTQAQAQATRPAAAASAPASAASTPARSGPRQVPAATPAQLEKVEVSGTASDTEQRRGSTAAKIVISREEIERFGDSSVSEVLKRLPGVTTGGRPGRGGDVRMRGMGGGYTQLLVNGERMPPGFSLDNLPPDQLERIEVMRAPTAEYGARAVAGTINIVLKEALKKTLNEVRAGVGIEAGRVSPNASWTRNNKLGDKGAYTLTVSLNRSNRWDDADTRTRWYDLASGAQVLDQHETGYSLEQREGVNVNARLQIPLAEGESLTLMPFMILSRGSNEAGRTLVQTGTATEQPYASYSSTGDGTFKLLRGNAQWQKRLSAGTRLEARGGLGTGRFSSQGLRREFDSAGTQTRSVDDSTRNRENNWSLNAKVSHQLETEHSLVGGLELESSRRLQGRTTLQNGLPILTEFGDDLSASSRRVAGYVQDEWNPSKQISAYAGLRWEGIKTSSDSASYQARNTSHVLTPLLHGVWKPDEKSRNQIRSSLTRSYKAASLQELIARPSISQRFPTGGNEIGSPDRAGNPNLKPELATGIELAYEHYLSKGGLLSANLFHRRISDLIRNVVSLEDVSWSAQKRWVSRPQNVGNATTQGLELEAKFRLDEMMDDALPVQLRANLSLFDSKVDQVPGPNNRLEGQPKGTANFGADYKLRGLPLSLGASINITPAYKLRLSDISSSSVGSKVVADAFVLWFVDAGTQLRFSANNLAPRDYLTTSSLINDTQRQDNESANRSHINWGLRLEMKL</sequence>
<dbReference type="Proteomes" id="UP000295361">
    <property type="component" value="Unassembled WGS sequence"/>
</dbReference>
<evidence type="ECO:0000259" key="15">
    <source>
        <dbReference type="Pfam" id="PF00593"/>
    </source>
</evidence>
<keyword evidence="5 11" id="KW-0812">Transmembrane</keyword>
<keyword evidence="4 11" id="KW-1134">Transmembrane beta strand</keyword>
<evidence type="ECO:0000259" key="16">
    <source>
        <dbReference type="Pfam" id="PF07715"/>
    </source>
</evidence>
<dbReference type="InterPro" id="IPR000531">
    <property type="entry name" value="Beta-barrel_TonB"/>
</dbReference>
<dbReference type="GO" id="GO:0044718">
    <property type="term" value="P:siderophore transmembrane transport"/>
    <property type="evidence" value="ECO:0007669"/>
    <property type="project" value="TreeGrafter"/>
</dbReference>
<feature type="compositionally biased region" description="Low complexity" evidence="13">
    <location>
        <begin position="36"/>
        <end position="48"/>
    </location>
</feature>
<dbReference type="Pfam" id="PF00593">
    <property type="entry name" value="TonB_dep_Rec_b-barrel"/>
    <property type="match status" value="1"/>
</dbReference>
<feature type="region of interest" description="Disordered" evidence="13">
    <location>
        <begin position="36"/>
        <end position="82"/>
    </location>
</feature>
<dbReference type="Gene3D" id="2.170.130.10">
    <property type="entry name" value="TonB-dependent receptor, plug domain"/>
    <property type="match status" value="1"/>
</dbReference>
<dbReference type="GO" id="GO:0009279">
    <property type="term" value="C:cell outer membrane"/>
    <property type="evidence" value="ECO:0007669"/>
    <property type="project" value="UniProtKB-SubCell"/>
</dbReference>
<accession>A0A4R6QLW1</accession>
<proteinExistence type="inferred from homology"/>
<dbReference type="PANTHER" id="PTHR30069">
    <property type="entry name" value="TONB-DEPENDENT OUTER MEMBRANE RECEPTOR"/>
    <property type="match status" value="1"/>
</dbReference>
<evidence type="ECO:0000313" key="18">
    <source>
        <dbReference type="Proteomes" id="UP000295361"/>
    </source>
</evidence>